<keyword evidence="1" id="KW-0175">Coiled coil</keyword>
<dbReference type="Pfam" id="PF12532">
    <property type="entry name" value="DUF3732"/>
    <property type="match status" value="1"/>
</dbReference>
<protein>
    <recommendedName>
        <fullName evidence="2">Rad50/SbcC-type AAA domain-containing protein</fullName>
    </recommendedName>
</protein>
<dbReference type="Pfam" id="PF13476">
    <property type="entry name" value="AAA_23"/>
    <property type="match status" value="1"/>
</dbReference>
<gene>
    <name evidence="3" type="ORF">CFN58_01970</name>
</gene>
<proteinExistence type="predicted"/>
<organism evidence="3 4">
    <name type="scientific">Pseudomonas avellanae</name>
    <dbReference type="NCBI Taxonomy" id="46257"/>
    <lineage>
        <taxon>Bacteria</taxon>
        <taxon>Pseudomonadati</taxon>
        <taxon>Pseudomonadota</taxon>
        <taxon>Gammaproteobacteria</taxon>
        <taxon>Pseudomonadales</taxon>
        <taxon>Pseudomonadaceae</taxon>
        <taxon>Pseudomonas</taxon>
    </lineage>
</organism>
<comment type="caution">
    <text evidence="3">The sequence shown here is derived from an EMBL/GenBank/DDBJ whole genome shotgun (WGS) entry which is preliminary data.</text>
</comment>
<sequence>MNCYVRYIGVVDKDKQLHGVKFTQGLNIITGKSSTGKSAILEIFDYCMGSSEDTIPDGKLTDRGETFFTVLQFQSLTLVIGRAAASTRCFLREVTGPDADDILGLMNNVDYFFDDRYFVNKDQFLKSLGRFFGVTLENIDTDPLRKEITGKKSATPSVRSFPSLMLQHQNLVANKHAVFYRFDEKVKRDQAIDHFKTLMGIVDEAYFDIRKELTEVEYELRRVQHKIPKEDKLRKEIIKSFDDLLTRYSAQAGKPLFEMNSDEIYIKPKAALRQLLGTPVTVDGLSDNYEDTLKMLRGRKAKLVAEMREKIGRRNLVERSMERAQGIGDSFVALKTPRSNALDHTICPMCDSHTEIPDDQANKLTAAIDWLNDQMKLSPYAMEGLGEELRTLNDKIKGIRGELKEVQEALKPFESEEKRVAEANTLEDEPKKTKLRLEIEIEGYMKNPPSDLKEMEVFWKKRVEELSEKLGHFDVDGEIRRLESDINMKMKELGSRFHFEETYKTGSLKFDLDTFDLWHEKQLHKRVYLRSMGSGANWVYSHLTLFMALHYQFAARAENCKIPPILFLDQPTQVYFPSTDDGEEFLAEELVSDDRTESGLHDDIDAVSNMFTQLAKFCDETKLKTGVMPQIIVCDRADGLELGEGYNFSDFVRAKWRHRGFIGD</sequence>
<evidence type="ECO:0000256" key="1">
    <source>
        <dbReference type="SAM" id="Coils"/>
    </source>
</evidence>
<evidence type="ECO:0000313" key="4">
    <source>
        <dbReference type="Proteomes" id="UP000217163"/>
    </source>
</evidence>
<reference evidence="4" key="1">
    <citation type="journal article" date="2016" name="Sci. Rep.">
        <title>Genome analysis of the kiwifruit canker pathogen Pseudomonas syringae pv. actinidiae biovar 5.</title>
        <authorList>
            <person name="Fujikawa T."/>
            <person name="Sawada H."/>
        </authorList>
    </citation>
    <scope>NUCLEOTIDE SEQUENCE [LARGE SCALE GENOMIC DNA]</scope>
    <source>
        <strain evidence="4">MAFF 212061</strain>
    </source>
</reference>
<feature type="coiled-coil region" evidence="1">
    <location>
        <begin position="382"/>
        <end position="409"/>
    </location>
</feature>
<dbReference type="InterPro" id="IPR038729">
    <property type="entry name" value="Rad50/SbcC_AAA"/>
</dbReference>
<name>A0A261WPB3_9PSED</name>
<evidence type="ECO:0000313" key="3">
    <source>
        <dbReference type="EMBL" id="OZI87733.1"/>
    </source>
</evidence>
<dbReference type="Gene3D" id="3.40.50.300">
    <property type="entry name" value="P-loop containing nucleotide triphosphate hydrolases"/>
    <property type="match status" value="1"/>
</dbReference>
<dbReference type="SUPFAM" id="SSF52540">
    <property type="entry name" value="P-loop containing nucleoside triphosphate hydrolases"/>
    <property type="match status" value="1"/>
</dbReference>
<dbReference type="EMBL" id="NKQU01000025">
    <property type="protein sequence ID" value="OZI87733.1"/>
    <property type="molecule type" value="Genomic_DNA"/>
</dbReference>
<evidence type="ECO:0000259" key="2">
    <source>
        <dbReference type="Pfam" id="PF13476"/>
    </source>
</evidence>
<feature type="domain" description="Rad50/SbcC-type AAA" evidence="2">
    <location>
        <begin position="20"/>
        <end position="237"/>
    </location>
</feature>
<accession>A0A261WPB3</accession>
<dbReference type="GO" id="GO:0016887">
    <property type="term" value="F:ATP hydrolysis activity"/>
    <property type="evidence" value="ECO:0007669"/>
    <property type="project" value="InterPro"/>
</dbReference>
<dbReference type="AlphaFoldDB" id="A0A261WPB3"/>
<dbReference type="InterPro" id="IPR022205">
    <property type="entry name" value="DUF3732"/>
</dbReference>
<dbReference type="GO" id="GO:0006302">
    <property type="term" value="P:double-strand break repair"/>
    <property type="evidence" value="ECO:0007669"/>
    <property type="project" value="InterPro"/>
</dbReference>
<dbReference type="InterPro" id="IPR027417">
    <property type="entry name" value="P-loop_NTPase"/>
</dbReference>
<dbReference type="Proteomes" id="UP000217163">
    <property type="component" value="Unassembled WGS sequence"/>
</dbReference>